<feature type="transmembrane region" description="Helical" evidence="1">
    <location>
        <begin position="18"/>
        <end position="38"/>
    </location>
</feature>
<evidence type="ECO:0000313" key="2">
    <source>
        <dbReference type="EMBL" id="QIZ31056.1"/>
    </source>
</evidence>
<reference evidence="2" key="1">
    <citation type="journal article" date="2020" name="Sci. Adv.">
        <title>Virus-host coexistence in phytoplankton through the genomic lens.</title>
        <authorList>
            <person name="Yau S."/>
            <person name="Krasovec M."/>
            <person name="Benites L.F."/>
            <person name="Rombauts S."/>
            <person name="Groussin M."/>
            <person name="Vancaester E."/>
            <person name="Aury J.M."/>
            <person name="Derelle E."/>
            <person name="Desdevises Y."/>
            <person name="Escande M.L."/>
            <person name="Grimsley N."/>
            <person name="Guy J."/>
            <person name="Moreau H."/>
            <person name="Sanchez-Brosseau S."/>
            <person name="van de Peer Y."/>
            <person name="Vandepoele K."/>
            <person name="Gourbiere S."/>
            <person name="Piganeau G."/>
        </authorList>
    </citation>
    <scope>NUCLEOTIDE SEQUENCE</scope>
    <source>
        <strain evidence="2">OmV2</strain>
    </source>
</reference>
<evidence type="ECO:0000256" key="1">
    <source>
        <dbReference type="SAM" id="Phobius"/>
    </source>
</evidence>
<keyword evidence="1" id="KW-0812">Transmembrane</keyword>
<gene>
    <name evidence="2" type="ORF">orf00002</name>
</gene>
<keyword evidence="1" id="KW-1133">Transmembrane helix</keyword>
<sequence>MSPTEVEKSPEPSQSSQIVMILVVLLLVFALGAAYFKLTGSVF</sequence>
<accession>A0A6H1QW56</accession>
<proteinExistence type="predicted"/>
<protein>
    <submittedName>
        <fullName evidence="2">Uncharacterized protein</fullName>
    </submittedName>
</protein>
<organism evidence="2">
    <name type="scientific">Ostreococcus mediterraneus virus 2</name>
    <dbReference type="NCBI Taxonomy" id="2726183"/>
    <lineage>
        <taxon>Viruses</taxon>
        <taxon>Varidnaviria</taxon>
        <taxon>Bamfordvirae</taxon>
        <taxon>Nucleocytoviricota</taxon>
        <taxon>Megaviricetes</taxon>
        <taxon>Algavirales</taxon>
        <taxon>Phycodnaviridae</taxon>
        <taxon>Prasinovirus</taxon>
    </lineage>
</organism>
<keyword evidence="1" id="KW-0472">Membrane</keyword>
<name>A0A6H1QW56_9PHYC</name>
<dbReference type="EMBL" id="MN688676">
    <property type="protein sequence ID" value="QIZ31056.1"/>
    <property type="molecule type" value="Genomic_DNA"/>
</dbReference>